<dbReference type="CDD" id="cd09918">
    <property type="entry name" value="SH2_Nterm_SPT6_like"/>
    <property type="match status" value="1"/>
</dbReference>
<dbReference type="InterPro" id="IPR035420">
    <property type="entry name" value="Spt6_SH2"/>
</dbReference>
<dbReference type="OrthoDB" id="343921at2759"/>
<organism evidence="2 3">
    <name type="scientific">Lepeophtheirus salmonis</name>
    <name type="common">Salmon louse</name>
    <name type="synonym">Caligus salmonis</name>
    <dbReference type="NCBI Taxonomy" id="72036"/>
    <lineage>
        <taxon>Eukaryota</taxon>
        <taxon>Metazoa</taxon>
        <taxon>Ecdysozoa</taxon>
        <taxon>Arthropoda</taxon>
        <taxon>Crustacea</taxon>
        <taxon>Multicrustacea</taxon>
        <taxon>Hexanauplia</taxon>
        <taxon>Copepoda</taxon>
        <taxon>Siphonostomatoida</taxon>
        <taxon>Caligidae</taxon>
        <taxon>Lepeophtheirus</taxon>
    </lineage>
</organism>
<dbReference type="SMART" id="SM00252">
    <property type="entry name" value="SH2"/>
    <property type="match status" value="1"/>
</dbReference>
<dbReference type="GO" id="GO:0003676">
    <property type="term" value="F:nucleic acid binding"/>
    <property type="evidence" value="ECO:0007669"/>
    <property type="project" value="InterPro"/>
</dbReference>
<dbReference type="InterPro" id="IPR035019">
    <property type="entry name" value="Spt6_SH2_N"/>
</dbReference>
<dbReference type="GO" id="GO:0031491">
    <property type="term" value="F:nucleosome binding"/>
    <property type="evidence" value="ECO:0007669"/>
    <property type="project" value="TreeGrafter"/>
</dbReference>
<evidence type="ECO:0000313" key="2">
    <source>
        <dbReference type="EMBL" id="CAF2810759.1"/>
    </source>
</evidence>
<dbReference type="Gene3D" id="1.10.10.2740">
    <property type="entry name" value="Spt6, Death-like domain"/>
    <property type="match status" value="1"/>
</dbReference>
<reference evidence="2" key="1">
    <citation type="submission" date="2021-02" db="EMBL/GenBank/DDBJ databases">
        <authorList>
            <person name="Bekaert M."/>
        </authorList>
    </citation>
    <scope>NUCLEOTIDE SEQUENCE</scope>
    <source>
        <strain evidence="2">IoA-00</strain>
    </source>
</reference>
<feature type="compositionally biased region" description="Polar residues" evidence="1">
    <location>
        <begin position="453"/>
        <end position="468"/>
    </location>
</feature>
<dbReference type="InterPro" id="IPR036860">
    <property type="entry name" value="SH2_dom_sf"/>
</dbReference>
<dbReference type="FunFam" id="3.30.505.10:FF:000030">
    <property type="entry name" value="Transcription elongation factor spt6"/>
    <property type="match status" value="1"/>
</dbReference>
<dbReference type="SUPFAM" id="SSF50249">
    <property type="entry name" value="Nucleic acid-binding proteins"/>
    <property type="match status" value="1"/>
</dbReference>
<dbReference type="CDD" id="cd00164">
    <property type="entry name" value="S1_like"/>
    <property type="match status" value="1"/>
</dbReference>
<dbReference type="Gene3D" id="2.40.50.140">
    <property type="entry name" value="Nucleic acid-binding proteins"/>
    <property type="match status" value="1"/>
</dbReference>
<dbReference type="PANTHER" id="PTHR10145:SF6">
    <property type="entry name" value="TRANSCRIPTION ELONGATION FACTOR SPT6"/>
    <property type="match status" value="1"/>
</dbReference>
<dbReference type="GO" id="GO:0042393">
    <property type="term" value="F:histone binding"/>
    <property type="evidence" value="ECO:0007669"/>
    <property type="project" value="TreeGrafter"/>
</dbReference>
<dbReference type="Gene3D" id="3.30.505.10">
    <property type="entry name" value="SH2 domain"/>
    <property type="match status" value="1"/>
</dbReference>
<dbReference type="GO" id="GO:0140673">
    <property type="term" value="P:transcription elongation-coupled chromatin remodeling"/>
    <property type="evidence" value="ECO:0007669"/>
    <property type="project" value="InterPro"/>
</dbReference>
<proteinExistence type="predicted"/>
<dbReference type="InterPro" id="IPR003029">
    <property type="entry name" value="S1_domain"/>
</dbReference>
<dbReference type="InterPro" id="IPR000980">
    <property type="entry name" value="SH2"/>
</dbReference>
<feature type="region of interest" description="Disordered" evidence="1">
    <location>
        <begin position="451"/>
        <end position="539"/>
    </location>
</feature>
<dbReference type="InterPro" id="IPR012340">
    <property type="entry name" value="NA-bd_OB-fold"/>
</dbReference>
<dbReference type="Pfam" id="PF00575">
    <property type="entry name" value="S1"/>
    <property type="match status" value="1"/>
</dbReference>
<dbReference type="PANTHER" id="PTHR10145">
    <property type="entry name" value="TRANSCRIPTION ELONGATION FACTOR SPT6"/>
    <property type="match status" value="1"/>
</dbReference>
<dbReference type="GO" id="GO:0008023">
    <property type="term" value="C:transcription elongation factor complex"/>
    <property type="evidence" value="ECO:0007669"/>
    <property type="project" value="TreeGrafter"/>
</dbReference>
<sequence length="539" mass="60727">MDPVFTMKPYEWARKMAVDALEYDEEEGNPATALEEIINDPEKLAELDLDAFARELERQELYHMYKDLREPYRPPDPEEIFNIVTKENPETFYIGQIDKCYRSGRRKRFGSVHFVVVMTFPELTEVWNHFDAGMCPGKATGVKIRIDNGVSGFIPIKNLSDKQVINPEDRVKIGQTIFCRIVKINPERFSVECISKTSALVDKEHEWKPAKDDFYDEEAQARDMEQSTMKKKQQERQTYIKRVIVHPSFYNVGYKEAERLIAGMDQSDVVIRPSSKGEDHLTVTWKVTDGIYEHIDVREEGKLNAFSLGQSLWIGNEEFEDLDEIIARHINPMAAHARDILNFKYYRDTEGGKREVADEMLKADKAASPGKIHYFLSVSTPNTPGRLTSRTPYMTGGTPGPGTITPGAMSLATGTPYGTTPGAMSNYGAPQQHLGHLVEHLDQLQIGHFLHGGQSSHQQGRVRSSYSKSPAHGHRGGDSWQAALDAWPGGSSRRTPRQGDGSNTPRGFDGRQKTPKYGGNNTPKRTPKAFGDATPLYDE</sequence>
<dbReference type="Proteomes" id="UP000675881">
    <property type="component" value="Chromosome 11"/>
</dbReference>
<dbReference type="GO" id="GO:0034728">
    <property type="term" value="P:nucleosome organization"/>
    <property type="evidence" value="ECO:0007669"/>
    <property type="project" value="TreeGrafter"/>
</dbReference>
<dbReference type="InterPro" id="IPR042066">
    <property type="entry name" value="Spt6_death-like"/>
</dbReference>
<dbReference type="AlphaFoldDB" id="A0A7R8CFY2"/>
<keyword evidence="3" id="KW-1185">Reference proteome</keyword>
<dbReference type="SMART" id="SM00316">
    <property type="entry name" value="S1"/>
    <property type="match status" value="1"/>
</dbReference>
<dbReference type="PROSITE" id="PS50126">
    <property type="entry name" value="S1"/>
    <property type="match status" value="1"/>
</dbReference>
<dbReference type="SUPFAM" id="SSF55550">
    <property type="entry name" value="SH2 domain"/>
    <property type="match status" value="1"/>
</dbReference>
<protein>
    <submittedName>
        <fullName evidence="2">SUPT6H</fullName>
    </submittedName>
</protein>
<dbReference type="Pfam" id="PF14633">
    <property type="entry name" value="SH2_2"/>
    <property type="match status" value="1"/>
</dbReference>
<dbReference type="InterPro" id="IPR017072">
    <property type="entry name" value="TF_Spt6"/>
</dbReference>
<dbReference type="EMBL" id="HG994590">
    <property type="protein sequence ID" value="CAF2810759.1"/>
    <property type="molecule type" value="Genomic_DNA"/>
</dbReference>
<evidence type="ECO:0000256" key="1">
    <source>
        <dbReference type="SAM" id="MobiDB-lite"/>
    </source>
</evidence>
<gene>
    <name evidence="2" type="ORF">LSAA_2997</name>
</gene>
<name>A0A7R8CFY2_LEPSM</name>
<evidence type="ECO:0000313" key="3">
    <source>
        <dbReference type="Proteomes" id="UP000675881"/>
    </source>
</evidence>
<accession>A0A7R8CFY2</accession>